<proteinExistence type="evidence at transcript level"/>
<dbReference type="AlphaFoldDB" id="T1DH86"/>
<accession>T1DH86</accession>
<name>T1DH86_9DIPT</name>
<feature type="non-terminal residue" evidence="1">
    <location>
        <position position="1"/>
    </location>
</feature>
<evidence type="ECO:0000313" key="1">
    <source>
        <dbReference type="EMBL" id="JAA93466.1"/>
    </source>
</evidence>
<dbReference type="EMBL" id="GALA01001386">
    <property type="protein sequence ID" value="JAA93466.1"/>
    <property type="molecule type" value="mRNA"/>
</dbReference>
<reference evidence="1" key="1">
    <citation type="journal article" date="2013" name="BMC Genomics">
        <title>A deep insight into the sialotranscriptome of the mosquito, Psorophora albipes.</title>
        <authorList>
            <person name="Chagas A.C."/>
            <person name="Calvo E."/>
            <person name="Rios-Velasquez C.M."/>
            <person name="Pessoa F.A."/>
            <person name="Medeiros J.F."/>
            <person name="Ribeiro J.M."/>
        </authorList>
    </citation>
    <scope>NUCLEOTIDE SEQUENCE</scope>
</reference>
<protein>
    <submittedName>
        <fullName evidence="1">Uncharacterized protein</fullName>
    </submittedName>
</protein>
<organism evidence="1">
    <name type="scientific">Psorophora albipes</name>
    <dbReference type="NCBI Taxonomy" id="869069"/>
    <lineage>
        <taxon>Eukaryota</taxon>
        <taxon>Metazoa</taxon>
        <taxon>Ecdysozoa</taxon>
        <taxon>Arthropoda</taxon>
        <taxon>Hexapoda</taxon>
        <taxon>Insecta</taxon>
        <taxon>Pterygota</taxon>
        <taxon>Neoptera</taxon>
        <taxon>Endopterygota</taxon>
        <taxon>Diptera</taxon>
        <taxon>Nematocera</taxon>
        <taxon>Culicoidea</taxon>
        <taxon>Culicidae</taxon>
        <taxon>Culicinae</taxon>
        <taxon>Aedini</taxon>
        <taxon>Psorophora</taxon>
    </lineage>
</organism>
<sequence length="144" mass="15138">PIPAAAPDRVCRIRSQMLLDSDFGTRLIEREAMLLLSGGRFFFWGGASGSNLGYEEEWVRGGGVPSQATGALVSVGDWAGLTSKPIFSRCSLGFAITMSGSSSGVAAAAFGSDLRAAAVRFIFISWPGLLQGDSKLSCLSQIDE</sequence>